<gene>
    <name evidence="8" type="ORF">EDC27_2069</name>
</gene>
<evidence type="ECO:0000256" key="3">
    <source>
        <dbReference type="ARBA" id="ARBA00022737"/>
    </source>
</evidence>
<dbReference type="PANTHER" id="PTHR32479:SF19">
    <property type="entry name" value="ANAEROBIC GLYCEROL-3-PHOSPHATE DEHYDROGENASE SUBUNIT C"/>
    <property type="match status" value="1"/>
</dbReference>
<dbReference type="RefSeq" id="WP_123290517.1">
    <property type="nucleotide sequence ID" value="NZ_RJVA01000012.1"/>
</dbReference>
<evidence type="ECO:0000313" key="9">
    <source>
        <dbReference type="Proteomes" id="UP000276223"/>
    </source>
</evidence>
<evidence type="ECO:0000313" key="8">
    <source>
        <dbReference type="EMBL" id="ROQ92363.1"/>
    </source>
</evidence>
<dbReference type="GO" id="GO:0016491">
    <property type="term" value="F:oxidoreductase activity"/>
    <property type="evidence" value="ECO:0007669"/>
    <property type="project" value="UniProtKB-ARBA"/>
</dbReference>
<feature type="domain" description="Cysteine-rich" evidence="7">
    <location>
        <begin position="178"/>
        <end position="261"/>
    </location>
</feature>
<keyword evidence="1" id="KW-0004">4Fe-4S</keyword>
<evidence type="ECO:0000256" key="1">
    <source>
        <dbReference type="ARBA" id="ARBA00022485"/>
    </source>
</evidence>
<keyword evidence="2" id="KW-0479">Metal-binding</keyword>
<dbReference type="EMBL" id="RJVA01000012">
    <property type="protein sequence ID" value="ROQ92363.1"/>
    <property type="molecule type" value="Genomic_DNA"/>
</dbReference>
<evidence type="ECO:0000256" key="4">
    <source>
        <dbReference type="ARBA" id="ARBA00023004"/>
    </source>
</evidence>
<reference evidence="8 9" key="1">
    <citation type="submission" date="2018-11" db="EMBL/GenBank/DDBJ databases">
        <title>Genomic Encyclopedia of Type Strains, Phase IV (KMG-IV): sequencing the most valuable type-strain genomes for metagenomic binning, comparative biology and taxonomic classification.</title>
        <authorList>
            <person name="Goeker M."/>
        </authorList>
    </citation>
    <scope>NUCLEOTIDE SEQUENCE [LARGE SCALE GENOMIC DNA]</scope>
    <source>
        <strain evidence="8 9">DSM 22027</strain>
    </source>
</reference>
<dbReference type="GO" id="GO:0051539">
    <property type="term" value="F:4 iron, 4 sulfur cluster binding"/>
    <property type="evidence" value="ECO:0007669"/>
    <property type="project" value="UniProtKB-KW"/>
</dbReference>
<dbReference type="GO" id="GO:0046872">
    <property type="term" value="F:metal ion binding"/>
    <property type="evidence" value="ECO:0007669"/>
    <property type="project" value="UniProtKB-KW"/>
</dbReference>
<keyword evidence="3" id="KW-0677">Repeat</keyword>
<evidence type="ECO:0000259" key="7">
    <source>
        <dbReference type="Pfam" id="PF02754"/>
    </source>
</evidence>
<dbReference type="AlphaFoldDB" id="A0A3N1UQJ4"/>
<evidence type="ECO:0000256" key="2">
    <source>
        <dbReference type="ARBA" id="ARBA00022723"/>
    </source>
</evidence>
<dbReference type="InterPro" id="IPR004017">
    <property type="entry name" value="Cys_rich_dom"/>
</dbReference>
<keyword evidence="5" id="KW-0411">Iron-sulfur</keyword>
<sequence length="472" mass="52058">MSSSQKSSATVTTARHPLRRLFDGCTDCDICRFLMDESCLLFPEMYRLYDEALAQKQSPSLEVLNDLTDRCTLCGLCPCPDVRSNVILAKAMRTRRQGLEPGARVLSDVQTFARLGRKAPRVANALLSLPAVRRLLEKVFQLHAHRRLPPLATEDFFSWAAKEGLSRKGTPPPGTVRIAYFVGCTAAYLFPEVARAVVQVFRAAGAHIEVPPQQCCGMPTVVEGDMPRSLQRITANMSTLLRAVQDGFHVVCSCPTCGYFMRSLLKENACLATGCLETAPQAEPQKRGAAGQPWHEVPKALGSPQSTSGQTYGPSSLADDAFSSLSPSERLQLAQNLWDVGEALGRLRHEYGWHPRWRPLKGRWIYYAPCHQREQNIGTPYFDLLQEIPGLELKRVGSSTDCCGMGGSLGYKKAFHEKSLQLGASLMDKIIKEAPEAIVTDCLSCRLQFQHVLGLSVHHPVEVLARALAAPR</sequence>
<dbReference type="Proteomes" id="UP000276223">
    <property type="component" value="Unassembled WGS sequence"/>
</dbReference>
<comment type="caution">
    <text evidence="8">The sequence shown here is derived from an EMBL/GenBank/DDBJ whole genome shotgun (WGS) entry which is preliminary data.</text>
</comment>
<keyword evidence="9" id="KW-1185">Reference proteome</keyword>
<dbReference type="OrthoDB" id="9770306at2"/>
<proteinExistence type="predicted"/>
<dbReference type="Pfam" id="PF02754">
    <property type="entry name" value="CCG"/>
    <property type="match status" value="2"/>
</dbReference>
<evidence type="ECO:0000256" key="6">
    <source>
        <dbReference type="SAM" id="MobiDB-lite"/>
    </source>
</evidence>
<keyword evidence="4" id="KW-0408">Iron</keyword>
<feature type="domain" description="Cysteine-rich" evidence="7">
    <location>
        <begin position="365"/>
        <end position="450"/>
    </location>
</feature>
<feature type="compositionally biased region" description="Polar residues" evidence="6">
    <location>
        <begin position="303"/>
        <end position="313"/>
    </location>
</feature>
<evidence type="ECO:0000256" key="5">
    <source>
        <dbReference type="ARBA" id="ARBA00023014"/>
    </source>
</evidence>
<name>A0A3N1UQJ4_9BACT</name>
<dbReference type="PANTHER" id="PTHR32479">
    <property type="entry name" value="GLYCOLATE OXIDASE IRON-SULFUR SUBUNIT"/>
    <property type="match status" value="1"/>
</dbReference>
<accession>A0A3N1UQJ4</accession>
<organism evidence="8 9">
    <name type="scientific">Desulfosoma caldarium</name>
    <dbReference type="NCBI Taxonomy" id="610254"/>
    <lineage>
        <taxon>Bacteria</taxon>
        <taxon>Pseudomonadati</taxon>
        <taxon>Thermodesulfobacteriota</taxon>
        <taxon>Syntrophobacteria</taxon>
        <taxon>Syntrophobacterales</taxon>
        <taxon>Syntrophobacteraceae</taxon>
        <taxon>Desulfosoma</taxon>
    </lineage>
</organism>
<feature type="region of interest" description="Disordered" evidence="6">
    <location>
        <begin position="286"/>
        <end position="316"/>
    </location>
</feature>
<protein>
    <submittedName>
        <fullName evidence="8">Glycerol-3-phosphate dehydrogenase subunit C</fullName>
    </submittedName>
</protein>